<evidence type="ECO:0000256" key="3">
    <source>
        <dbReference type="ARBA" id="ARBA00022553"/>
    </source>
</evidence>
<dbReference type="Pfam" id="PF00512">
    <property type="entry name" value="HisKA"/>
    <property type="match status" value="1"/>
</dbReference>
<organism evidence="8 9">
    <name type="scientific">Persicitalea jodogahamensis</name>
    <dbReference type="NCBI Taxonomy" id="402147"/>
    <lineage>
        <taxon>Bacteria</taxon>
        <taxon>Pseudomonadati</taxon>
        <taxon>Bacteroidota</taxon>
        <taxon>Cytophagia</taxon>
        <taxon>Cytophagales</taxon>
        <taxon>Spirosomataceae</taxon>
        <taxon>Persicitalea</taxon>
    </lineage>
</organism>
<dbReference type="EC" id="2.7.13.3" evidence="2"/>
<keyword evidence="3" id="KW-0597">Phosphoprotein</keyword>
<dbReference type="SMART" id="SM00387">
    <property type="entry name" value="HATPase_c"/>
    <property type="match status" value="1"/>
</dbReference>
<dbReference type="SUPFAM" id="SSF47384">
    <property type="entry name" value="Homodimeric domain of signal transducing histidine kinase"/>
    <property type="match status" value="1"/>
</dbReference>
<dbReference type="Gene3D" id="3.30.450.20">
    <property type="entry name" value="PAS domain"/>
    <property type="match status" value="3"/>
</dbReference>
<evidence type="ECO:0000259" key="6">
    <source>
        <dbReference type="PROSITE" id="PS50109"/>
    </source>
</evidence>
<dbReference type="InterPro" id="IPR000014">
    <property type="entry name" value="PAS"/>
</dbReference>
<proteinExistence type="predicted"/>
<sequence>MPLDNTADDSVKYAFLRGGGEMGHRIRTMDWSQSQLGTPDTWPQGLRTTLGIMLNSRFPMFLFWGEDLLCFYNDAYRPSLGNDGKHPHALGQPATEIWLEIWDIIKPLLDQVRLTGEATWSEDQLIPFYRNGRIEDIYWTFSYSPIFDESGQVEAVLTTCTETTEKVNTFKKLADSNDQLHFAIESTELGTWDYNPITGQFKANDRLLEWFGLPTQEETKLSMALDAIAEEDRERVEKAIANALDISSGGRYDTEYTIIHKLTKKERIVRVQGRAWFGSDQQVYRFNGTMQDITPQALARIKLEAEKKLFMTLLETIPNMAWTTTPTGEPTFVNQRWYDYTGQNTEETYNGGWEKATHSDDLPNALEKMAHALTTGQPYTTEYRLRRADGAYRWHLARATAIRDEAGEIVSWLGTITDIHQQKQIQVRLDELVRQRTQQLEASVQELRRSNENLQQFAYVASHDLQEPLRKIQAFGDMLKKRYEDQLGDGADYLNRMQSAAKRMSILIDDLLTYSRITTRQQATGDILLDGIINNALSNLELRVRDSRASIIAEPLPVVQGDASQLTQLFQNLLSNAIKFQKPDIDPVIRISTTKVNAEDIPSAVNLGREAKAYYRIDVTDNGIGFEEKYIDRIFEVFQRLHGKSQYSGTGIGLAICKKVAVNHGGAISASSRVGEGATFSVYLPV</sequence>
<dbReference type="Gene3D" id="3.30.565.10">
    <property type="entry name" value="Histidine kinase-like ATPase, C-terminal domain"/>
    <property type="match status" value="1"/>
</dbReference>
<dbReference type="InterPro" id="IPR036097">
    <property type="entry name" value="HisK_dim/P_sf"/>
</dbReference>
<dbReference type="SMART" id="SM00091">
    <property type="entry name" value="PAS"/>
    <property type="match status" value="2"/>
</dbReference>
<dbReference type="InterPro" id="IPR036890">
    <property type="entry name" value="HATPase_C_sf"/>
</dbReference>
<dbReference type="CDD" id="cd00130">
    <property type="entry name" value="PAS"/>
    <property type="match status" value="1"/>
</dbReference>
<dbReference type="AlphaFoldDB" id="A0A8J3G7A3"/>
<dbReference type="NCBIfam" id="TIGR00229">
    <property type="entry name" value="sensory_box"/>
    <property type="match status" value="1"/>
</dbReference>
<accession>A0A8J3G7A3</accession>
<dbReference type="InterPro" id="IPR001610">
    <property type="entry name" value="PAC"/>
</dbReference>
<dbReference type="PANTHER" id="PTHR43304">
    <property type="entry name" value="PHYTOCHROME-LIKE PROTEIN CPH1"/>
    <property type="match status" value="1"/>
</dbReference>
<dbReference type="SUPFAM" id="SSF55874">
    <property type="entry name" value="ATPase domain of HSP90 chaperone/DNA topoisomerase II/histidine kinase"/>
    <property type="match status" value="1"/>
</dbReference>
<dbReference type="GO" id="GO:0000155">
    <property type="term" value="F:phosphorelay sensor kinase activity"/>
    <property type="evidence" value="ECO:0007669"/>
    <property type="project" value="InterPro"/>
</dbReference>
<dbReference type="PANTHER" id="PTHR43304:SF1">
    <property type="entry name" value="PAC DOMAIN-CONTAINING PROTEIN"/>
    <property type="match status" value="1"/>
</dbReference>
<evidence type="ECO:0000256" key="4">
    <source>
        <dbReference type="ARBA" id="ARBA00022679"/>
    </source>
</evidence>
<dbReference type="InterPro" id="IPR003661">
    <property type="entry name" value="HisK_dim/P_dom"/>
</dbReference>
<evidence type="ECO:0000256" key="1">
    <source>
        <dbReference type="ARBA" id="ARBA00000085"/>
    </source>
</evidence>
<dbReference type="PROSITE" id="PS50113">
    <property type="entry name" value="PAC"/>
    <property type="match status" value="1"/>
</dbReference>
<keyword evidence="9" id="KW-1185">Reference proteome</keyword>
<dbReference type="Pfam" id="PF08447">
    <property type="entry name" value="PAS_3"/>
    <property type="match status" value="2"/>
</dbReference>
<name>A0A8J3G7A3_9BACT</name>
<dbReference type="InterPro" id="IPR052162">
    <property type="entry name" value="Sensor_kinase/Photoreceptor"/>
</dbReference>
<evidence type="ECO:0000259" key="7">
    <source>
        <dbReference type="PROSITE" id="PS50113"/>
    </source>
</evidence>
<dbReference type="InterPro" id="IPR003594">
    <property type="entry name" value="HATPase_dom"/>
</dbReference>
<dbReference type="PROSITE" id="PS50109">
    <property type="entry name" value="HIS_KIN"/>
    <property type="match status" value="1"/>
</dbReference>
<dbReference type="SMART" id="SM00388">
    <property type="entry name" value="HisKA"/>
    <property type="match status" value="1"/>
</dbReference>
<dbReference type="PRINTS" id="PR00344">
    <property type="entry name" value="BCTRLSENSOR"/>
</dbReference>
<gene>
    <name evidence="8" type="ORF">GCM10007390_03660</name>
</gene>
<feature type="domain" description="Histidine kinase" evidence="6">
    <location>
        <begin position="460"/>
        <end position="686"/>
    </location>
</feature>
<comment type="caution">
    <text evidence="8">The sequence shown here is derived from an EMBL/GenBank/DDBJ whole genome shotgun (WGS) entry which is preliminary data.</text>
</comment>
<dbReference type="Pfam" id="PF02518">
    <property type="entry name" value="HATPase_c"/>
    <property type="match status" value="1"/>
</dbReference>
<dbReference type="FunFam" id="3.30.450.20:FF:000099">
    <property type="entry name" value="Sensory box sensor histidine kinase"/>
    <property type="match status" value="1"/>
</dbReference>
<keyword evidence="4" id="KW-0808">Transferase</keyword>
<keyword evidence="5" id="KW-0418">Kinase</keyword>
<dbReference type="FunFam" id="3.30.565.10:FF:000006">
    <property type="entry name" value="Sensor histidine kinase WalK"/>
    <property type="match status" value="1"/>
</dbReference>
<dbReference type="InterPro" id="IPR005467">
    <property type="entry name" value="His_kinase_dom"/>
</dbReference>
<dbReference type="InterPro" id="IPR035965">
    <property type="entry name" value="PAS-like_dom_sf"/>
</dbReference>
<dbReference type="CDD" id="cd00082">
    <property type="entry name" value="HisKA"/>
    <property type="match status" value="1"/>
</dbReference>
<dbReference type="Proteomes" id="UP000598271">
    <property type="component" value="Unassembled WGS sequence"/>
</dbReference>
<dbReference type="Gene3D" id="1.10.287.130">
    <property type="match status" value="1"/>
</dbReference>
<dbReference type="EMBL" id="BMXF01000001">
    <property type="protein sequence ID" value="GHB53996.1"/>
    <property type="molecule type" value="Genomic_DNA"/>
</dbReference>
<dbReference type="RefSeq" id="WP_189562650.1">
    <property type="nucleotide sequence ID" value="NZ_BMXF01000001.1"/>
</dbReference>
<dbReference type="SMART" id="SM00086">
    <property type="entry name" value="PAC"/>
    <property type="match status" value="2"/>
</dbReference>
<evidence type="ECO:0000256" key="5">
    <source>
        <dbReference type="ARBA" id="ARBA00022777"/>
    </source>
</evidence>
<feature type="domain" description="PAC" evidence="7">
    <location>
        <begin position="379"/>
        <end position="431"/>
    </location>
</feature>
<reference evidence="8 9" key="1">
    <citation type="journal article" date="2014" name="Int. J. Syst. Evol. Microbiol.">
        <title>Complete genome sequence of Corynebacterium casei LMG S-19264T (=DSM 44701T), isolated from a smear-ripened cheese.</title>
        <authorList>
            <consortium name="US DOE Joint Genome Institute (JGI-PGF)"/>
            <person name="Walter F."/>
            <person name="Albersmeier A."/>
            <person name="Kalinowski J."/>
            <person name="Ruckert C."/>
        </authorList>
    </citation>
    <scope>NUCLEOTIDE SEQUENCE [LARGE SCALE GENOMIC DNA]</scope>
    <source>
        <strain evidence="8 9">KCTC 12866</strain>
    </source>
</reference>
<evidence type="ECO:0000313" key="8">
    <source>
        <dbReference type="EMBL" id="GHB53996.1"/>
    </source>
</evidence>
<dbReference type="SUPFAM" id="SSF55785">
    <property type="entry name" value="PYP-like sensor domain (PAS domain)"/>
    <property type="match status" value="2"/>
</dbReference>
<dbReference type="InterPro" id="IPR000700">
    <property type="entry name" value="PAS-assoc_C"/>
</dbReference>
<comment type="catalytic activity">
    <reaction evidence="1">
        <text>ATP + protein L-histidine = ADP + protein N-phospho-L-histidine.</text>
        <dbReference type="EC" id="2.7.13.3"/>
    </reaction>
</comment>
<dbReference type="InterPro" id="IPR013655">
    <property type="entry name" value="PAS_fold_3"/>
</dbReference>
<dbReference type="InterPro" id="IPR004358">
    <property type="entry name" value="Sig_transdc_His_kin-like_C"/>
</dbReference>
<protein>
    <recommendedName>
        <fullName evidence="2">histidine kinase</fullName>
        <ecNumber evidence="2">2.7.13.3</ecNumber>
    </recommendedName>
</protein>
<evidence type="ECO:0000313" key="9">
    <source>
        <dbReference type="Proteomes" id="UP000598271"/>
    </source>
</evidence>
<evidence type="ECO:0000256" key="2">
    <source>
        <dbReference type="ARBA" id="ARBA00012438"/>
    </source>
</evidence>